<evidence type="ECO:0000313" key="1">
    <source>
        <dbReference type="EMBL" id="PFH49360.1"/>
    </source>
</evidence>
<dbReference type="EMBL" id="KZ302031">
    <property type="protein sequence ID" value="PFH49360.1"/>
    <property type="molecule type" value="Genomic_DNA"/>
</dbReference>
<dbReference type="Proteomes" id="UP000242287">
    <property type="component" value="Unassembled WGS sequence"/>
</dbReference>
<accession>A0A2A9NNR6</accession>
<feature type="non-terminal residue" evidence="1">
    <location>
        <position position="94"/>
    </location>
</feature>
<dbReference type="OrthoDB" id="3051796at2759"/>
<protein>
    <submittedName>
        <fullName evidence="1">Uncharacterized protein</fullName>
    </submittedName>
</protein>
<evidence type="ECO:0000313" key="2">
    <source>
        <dbReference type="Proteomes" id="UP000242287"/>
    </source>
</evidence>
<reference evidence="1 2" key="1">
    <citation type="submission" date="2014-02" db="EMBL/GenBank/DDBJ databases">
        <title>Transposable element dynamics among asymbiotic and ectomycorrhizal Amanita fungi.</title>
        <authorList>
            <consortium name="DOE Joint Genome Institute"/>
            <person name="Hess J."/>
            <person name="Skrede I."/>
            <person name="Wolfe B."/>
            <person name="LaButti K."/>
            <person name="Ohm R.A."/>
            <person name="Grigoriev I.V."/>
            <person name="Pringle A."/>
        </authorList>
    </citation>
    <scope>NUCLEOTIDE SEQUENCE [LARGE SCALE GENOMIC DNA]</scope>
    <source>
        <strain evidence="1 2">SKay4041</strain>
    </source>
</reference>
<proteinExistence type="predicted"/>
<name>A0A2A9NNR6_9AGAR</name>
<dbReference type="AlphaFoldDB" id="A0A2A9NNR6"/>
<gene>
    <name evidence="1" type="ORF">AMATHDRAFT_119061</name>
</gene>
<sequence length="94" mass="11159">ERAVQSLEHDALRLPDQYYKLSWAKSQYARHRDRYISALAPIKKLPYEMLSEIFLHCVANVPATFPLQRTDMRLILCHVCAVWRHVALNEPRLW</sequence>
<dbReference type="Gene3D" id="1.20.1280.50">
    <property type="match status" value="1"/>
</dbReference>
<organism evidence="1 2">
    <name type="scientific">Amanita thiersii Skay4041</name>
    <dbReference type="NCBI Taxonomy" id="703135"/>
    <lineage>
        <taxon>Eukaryota</taxon>
        <taxon>Fungi</taxon>
        <taxon>Dikarya</taxon>
        <taxon>Basidiomycota</taxon>
        <taxon>Agaricomycotina</taxon>
        <taxon>Agaricomycetes</taxon>
        <taxon>Agaricomycetidae</taxon>
        <taxon>Agaricales</taxon>
        <taxon>Pluteineae</taxon>
        <taxon>Amanitaceae</taxon>
        <taxon>Amanita</taxon>
    </lineage>
</organism>
<feature type="non-terminal residue" evidence="1">
    <location>
        <position position="1"/>
    </location>
</feature>
<keyword evidence="2" id="KW-1185">Reference proteome</keyword>